<name>A0ABQ5SN93_9CHLO</name>
<keyword evidence="1" id="KW-0479">Metal-binding</keyword>
<dbReference type="InterPro" id="IPR036163">
    <property type="entry name" value="HMA_dom_sf"/>
</dbReference>
<keyword evidence="2" id="KW-1278">Translocase</keyword>
<protein>
    <recommendedName>
        <fullName evidence="3">HMA domain-containing protein</fullName>
    </recommendedName>
</protein>
<dbReference type="PROSITE" id="PS01047">
    <property type="entry name" value="HMA_1"/>
    <property type="match status" value="1"/>
</dbReference>
<feature type="non-terminal residue" evidence="4">
    <location>
        <position position="291"/>
    </location>
</feature>
<feature type="domain" description="HMA" evidence="3">
    <location>
        <begin position="119"/>
        <end position="159"/>
    </location>
</feature>
<sequence>MMPRLGLVLTKSAHAMTMPLIVRSLASSGAYADLRRTGAMPAVLIPVNCTFLPVVQARLGSRCEHWRRNKILSPGRLGSPASFTTRATATETTTALAATGAAAAASTPCDGRNVETVLLEVGDMKCGGCSAAVKRMLLTRPEVAAAAVNLLTETAVVQVRGSAAELGPSLASFVTTRGFPSRLRSGAAEGDDPLSAAATDEAERKRQAEARRSLIDLGVAWLLVAACCVHHAGHLLHALGYHEVAHAPLLAALADPRVSGALGAFALLGPGRRLLVSGFKALLAGNPNMES</sequence>
<reference evidence="4 5" key="1">
    <citation type="journal article" date="2023" name="IScience">
        <title>Expanded male sex-determining region conserved during the evolution of homothallism in the green alga Volvox.</title>
        <authorList>
            <person name="Yamamoto K."/>
            <person name="Matsuzaki R."/>
            <person name="Mahakham W."/>
            <person name="Heman W."/>
            <person name="Sekimoto H."/>
            <person name="Kawachi M."/>
            <person name="Minakuchi Y."/>
            <person name="Toyoda A."/>
            <person name="Nozaki H."/>
        </authorList>
    </citation>
    <scope>NUCLEOTIDE SEQUENCE [LARGE SCALE GENOMIC DNA]</scope>
    <source>
        <strain evidence="4 5">NIES-4468</strain>
    </source>
</reference>
<dbReference type="Gene3D" id="3.30.70.100">
    <property type="match status" value="1"/>
</dbReference>
<evidence type="ECO:0000256" key="1">
    <source>
        <dbReference type="ARBA" id="ARBA00022723"/>
    </source>
</evidence>
<keyword evidence="5" id="KW-1185">Reference proteome</keyword>
<proteinExistence type="predicted"/>
<comment type="caution">
    <text evidence="4">The sequence shown here is derived from an EMBL/GenBank/DDBJ whole genome shotgun (WGS) entry which is preliminary data.</text>
</comment>
<dbReference type="EMBL" id="BSDZ01000112">
    <property type="protein sequence ID" value="GLI71442.1"/>
    <property type="molecule type" value="Genomic_DNA"/>
</dbReference>
<accession>A0ABQ5SN93</accession>
<dbReference type="CDD" id="cd00371">
    <property type="entry name" value="HMA"/>
    <property type="match status" value="1"/>
</dbReference>
<evidence type="ECO:0000313" key="5">
    <source>
        <dbReference type="Proteomes" id="UP001165090"/>
    </source>
</evidence>
<evidence type="ECO:0000256" key="2">
    <source>
        <dbReference type="ARBA" id="ARBA00022967"/>
    </source>
</evidence>
<dbReference type="SUPFAM" id="SSF55008">
    <property type="entry name" value="HMA, heavy metal-associated domain"/>
    <property type="match status" value="1"/>
</dbReference>
<evidence type="ECO:0000259" key="3">
    <source>
        <dbReference type="Pfam" id="PF00403"/>
    </source>
</evidence>
<dbReference type="InterPro" id="IPR017969">
    <property type="entry name" value="Heavy-metal-associated_CS"/>
</dbReference>
<dbReference type="InterPro" id="IPR006121">
    <property type="entry name" value="HMA_dom"/>
</dbReference>
<gene>
    <name evidence="4" type="ORF">VaNZ11_016656</name>
</gene>
<dbReference type="Proteomes" id="UP001165090">
    <property type="component" value="Unassembled WGS sequence"/>
</dbReference>
<dbReference type="Pfam" id="PF00403">
    <property type="entry name" value="HMA"/>
    <property type="match status" value="1"/>
</dbReference>
<organism evidence="4 5">
    <name type="scientific">Volvox africanus</name>
    <dbReference type="NCBI Taxonomy" id="51714"/>
    <lineage>
        <taxon>Eukaryota</taxon>
        <taxon>Viridiplantae</taxon>
        <taxon>Chlorophyta</taxon>
        <taxon>core chlorophytes</taxon>
        <taxon>Chlorophyceae</taxon>
        <taxon>CS clade</taxon>
        <taxon>Chlamydomonadales</taxon>
        <taxon>Volvocaceae</taxon>
        <taxon>Volvox</taxon>
    </lineage>
</organism>
<dbReference type="PANTHER" id="PTHR43520:SF19">
    <property type="entry name" value="COPPER-TRANSPORTING ATPASE PAA2, CHLOROPLASTIC"/>
    <property type="match status" value="1"/>
</dbReference>
<evidence type="ECO:0000313" key="4">
    <source>
        <dbReference type="EMBL" id="GLI71442.1"/>
    </source>
</evidence>
<dbReference type="PANTHER" id="PTHR43520">
    <property type="entry name" value="ATP7, ISOFORM B"/>
    <property type="match status" value="1"/>
</dbReference>